<dbReference type="RefSeq" id="WP_174992865.1">
    <property type="nucleotide sequence ID" value="NZ_CABVPX010000011.1"/>
</dbReference>
<evidence type="ECO:0000313" key="7">
    <source>
        <dbReference type="EMBL" id="VWB67151.1"/>
    </source>
</evidence>
<dbReference type="SUPFAM" id="SSF103473">
    <property type="entry name" value="MFS general substrate transporter"/>
    <property type="match status" value="1"/>
</dbReference>
<feature type="transmembrane region" description="Helical" evidence="5">
    <location>
        <begin position="430"/>
        <end position="454"/>
    </location>
</feature>
<comment type="subcellular location">
    <subcellularLocation>
        <location evidence="1">Membrane</location>
        <topology evidence="1">Multi-pass membrane protein</topology>
    </subcellularLocation>
</comment>
<proteinExistence type="predicted"/>
<dbReference type="PROSITE" id="PS00216">
    <property type="entry name" value="SUGAR_TRANSPORT_1"/>
    <property type="match status" value="1"/>
</dbReference>
<dbReference type="InterPro" id="IPR020846">
    <property type="entry name" value="MFS_dom"/>
</dbReference>
<dbReference type="InterPro" id="IPR005828">
    <property type="entry name" value="MFS_sugar_transport-like"/>
</dbReference>
<feature type="transmembrane region" description="Helical" evidence="5">
    <location>
        <begin position="398"/>
        <end position="418"/>
    </location>
</feature>
<dbReference type="CDD" id="cd17316">
    <property type="entry name" value="MFS_SV2_like"/>
    <property type="match status" value="1"/>
</dbReference>
<dbReference type="InterPro" id="IPR036259">
    <property type="entry name" value="MFS_trans_sf"/>
</dbReference>
<evidence type="ECO:0000256" key="4">
    <source>
        <dbReference type="ARBA" id="ARBA00023136"/>
    </source>
</evidence>
<comment type="caution">
    <text evidence="7">The sequence shown here is derived from an EMBL/GenBank/DDBJ whole genome shotgun (WGS) entry which is preliminary data.</text>
</comment>
<evidence type="ECO:0000256" key="5">
    <source>
        <dbReference type="SAM" id="Phobius"/>
    </source>
</evidence>
<dbReference type="PANTHER" id="PTHR23508:SF10">
    <property type="entry name" value="CARBOXYLIC ACID TRANSPORTER PROTEIN HOMOLOG"/>
    <property type="match status" value="1"/>
</dbReference>
<feature type="transmembrane region" description="Helical" evidence="5">
    <location>
        <begin position="20"/>
        <end position="37"/>
    </location>
</feature>
<keyword evidence="4 5" id="KW-0472">Membrane</keyword>
<feature type="transmembrane region" description="Helical" evidence="5">
    <location>
        <begin position="280"/>
        <end position="301"/>
    </location>
</feature>
<dbReference type="Proteomes" id="UP000494172">
    <property type="component" value="Unassembled WGS sequence"/>
</dbReference>
<dbReference type="GO" id="GO:0046943">
    <property type="term" value="F:carboxylic acid transmembrane transporter activity"/>
    <property type="evidence" value="ECO:0007669"/>
    <property type="project" value="TreeGrafter"/>
</dbReference>
<feature type="transmembrane region" description="Helical" evidence="5">
    <location>
        <begin position="340"/>
        <end position="360"/>
    </location>
</feature>
<gene>
    <name evidence="7" type="ORF">BAR24066_03129</name>
</gene>
<feature type="transmembrane region" description="Helical" evidence="5">
    <location>
        <begin position="366"/>
        <end position="386"/>
    </location>
</feature>
<feature type="domain" description="Major facilitator superfamily (MFS) profile" evidence="6">
    <location>
        <begin position="27"/>
        <end position="448"/>
    </location>
</feature>
<evidence type="ECO:0000256" key="2">
    <source>
        <dbReference type="ARBA" id="ARBA00022692"/>
    </source>
</evidence>
<accession>A0A9Q9URH0</accession>
<dbReference type="InterPro" id="IPR005829">
    <property type="entry name" value="Sugar_transporter_CS"/>
</dbReference>
<feature type="transmembrane region" description="Helical" evidence="5">
    <location>
        <begin position="118"/>
        <end position="142"/>
    </location>
</feature>
<dbReference type="GO" id="GO:0005886">
    <property type="term" value="C:plasma membrane"/>
    <property type="evidence" value="ECO:0007669"/>
    <property type="project" value="TreeGrafter"/>
</dbReference>
<feature type="transmembrane region" description="Helical" evidence="5">
    <location>
        <begin position="154"/>
        <end position="175"/>
    </location>
</feature>
<reference evidence="7 8" key="1">
    <citation type="submission" date="2019-09" db="EMBL/GenBank/DDBJ databases">
        <authorList>
            <person name="Depoorter E."/>
        </authorList>
    </citation>
    <scope>NUCLEOTIDE SEQUENCE [LARGE SCALE GENOMIC DNA]</scope>
    <source>
        <strain evidence="7">LMG 24066</strain>
    </source>
</reference>
<evidence type="ECO:0000313" key="8">
    <source>
        <dbReference type="Proteomes" id="UP000494172"/>
    </source>
</evidence>
<dbReference type="Gene3D" id="1.20.1250.20">
    <property type="entry name" value="MFS general substrate transporter like domains"/>
    <property type="match status" value="1"/>
</dbReference>
<protein>
    <submittedName>
        <fullName evidence="7">MFS transporter</fullName>
    </submittedName>
</protein>
<sequence length="484" mass="52525">MTPSHPIETDALTRLDNLPWTRFHTLMLVALGVGWALDSFETNIIGSVFGVLKSHWHLSAAQGSLAVSIWVFGMLVGAIAFGYLADRYGRKRLFLATLLWYALFSVATVLSWNYDAFLFFRAMTALAVGGEYSAVTATMGEFIPKRHRGRTDALILSGFPVGALLSAAVSYLVLNQLPAEWAWRVGFGLGTTMALVFFWIRRVVPESPRWLIQQGRVAEAEAIVAQIVEREARDPRVQNDRAQLTKRYTPTRFAHQAPAFWRNVGELFGAYRARCALAGALNFSQAAVVYGVLSLMALVILPYMKVPSTDMPVYYMIGNAAALAGGIVAALLVEAWGRRASLFASYTFTVAAIVFIYAMHALPGMVLGYCLIQFGVTWAYISGYVVSSEILPTRIRATGLGVSVAIGRLGAVIAPLMLTNVYAMSGAPSAALIVLLVLLVLALPGPLAAGLWWINGRETRRISLEACSAEADAQPAVDAAPRIA</sequence>
<dbReference type="Pfam" id="PF00083">
    <property type="entry name" value="Sugar_tr"/>
    <property type="match status" value="1"/>
</dbReference>
<name>A0A9Q9URH0_9BURK</name>
<evidence type="ECO:0000256" key="3">
    <source>
        <dbReference type="ARBA" id="ARBA00022989"/>
    </source>
</evidence>
<feature type="transmembrane region" description="Helical" evidence="5">
    <location>
        <begin position="313"/>
        <end position="333"/>
    </location>
</feature>
<dbReference type="AlphaFoldDB" id="A0A9Q9URH0"/>
<organism evidence="7 8">
    <name type="scientific">Burkholderia arboris</name>
    <dbReference type="NCBI Taxonomy" id="488730"/>
    <lineage>
        <taxon>Bacteria</taxon>
        <taxon>Pseudomonadati</taxon>
        <taxon>Pseudomonadota</taxon>
        <taxon>Betaproteobacteria</taxon>
        <taxon>Burkholderiales</taxon>
        <taxon>Burkholderiaceae</taxon>
        <taxon>Burkholderia</taxon>
        <taxon>Burkholderia cepacia complex</taxon>
    </lineage>
</organism>
<feature type="transmembrane region" description="Helical" evidence="5">
    <location>
        <begin position="93"/>
        <end position="112"/>
    </location>
</feature>
<keyword evidence="3 5" id="KW-1133">Transmembrane helix</keyword>
<dbReference type="EMBL" id="CABVPX010000011">
    <property type="protein sequence ID" value="VWB67151.1"/>
    <property type="molecule type" value="Genomic_DNA"/>
</dbReference>
<feature type="transmembrane region" description="Helical" evidence="5">
    <location>
        <begin position="181"/>
        <end position="200"/>
    </location>
</feature>
<evidence type="ECO:0000259" key="6">
    <source>
        <dbReference type="PROSITE" id="PS50850"/>
    </source>
</evidence>
<dbReference type="PROSITE" id="PS50850">
    <property type="entry name" value="MFS"/>
    <property type="match status" value="1"/>
</dbReference>
<feature type="transmembrane region" description="Helical" evidence="5">
    <location>
        <begin position="57"/>
        <end position="81"/>
    </location>
</feature>
<dbReference type="PANTHER" id="PTHR23508">
    <property type="entry name" value="CARBOXYLIC ACID TRANSPORTER PROTEIN HOMOLOG"/>
    <property type="match status" value="1"/>
</dbReference>
<keyword evidence="2 5" id="KW-0812">Transmembrane</keyword>
<evidence type="ECO:0000256" key="1">
    <source>
        <dbReference type="ARBA" id="ARBA00004141"/>
    </source>
</evidence>